<gene>
    <name evidence="5" type="primary">citG</name>
    <name evidence="6" type="ORF">NCTC4670_00804</name>
</gene>
<dbReference type="EC" id="2.4.2.52" evidence="5"/>
<dbReference type="GO" id="GO:0005524">
    <property type="term" value="F:ATP binding"/>
    <property type="evidence" value="ECO:0007669"/>
    <property type="project" value="UniProtKB-KW"/>
</dbReference>
<evidence type="ECO:0000256" key="5">
    <source>
        <dbReference type="HAMAP-Rule" id="MF_00397"/>
    </source>
</evidence>
<keyword evidence="2 5" id="KW-0808">Transferase</keyword>
<dbReference type="NCBIfam" id="TIGR03125">
    <property type="entry name" value="citrate_citG"/>
    <property type="match status" value="1"/>
</dbReference>
<dbReference type="RefSeq" id="WP_115245975.1">
    <property type="nucleotide sequence ID" value="NZ_JAIEZZ010000017.1"/>
</dbReference>
<evidence type="ECO:0000313" key="6">
    <source>
        <dbReference type="EMBL" id="SUN49003.1"/>
    </source>
</evidence>
<keyword evidence="4 5" id="KW-0067">ATP-binding</keyword>
<dbReference type="PANTHER" id="PTHR30201:SF2">
    <property type="entry name" value="2-(5''-TRIPHOSPHORIBOSYL)-3'-DEPHOSPHOCOENZYME-A SYNTHASE"/>
    <property type="match status" value="1"/>
</dbReference>
<evidence type="ECO:0000256" key="3">
    <source>
        <dbReference type="ARBA" id="ARBA00022741"/>
    </source>
</evidence>
<reference evidence="6 7" key="1">
    <citation type="submission" date="2018-06" db="EMBL/GenBank/DDBJ databases">
        <authorList>
            <consortium name="Pathogen Informatics"/>
            <person name="Doyle S."/>
        </authorList>
    </citation>
    <scope>NUCLEOTIDE SEQUENCE [LARGE SCALE GENOMIC DNA]</scope>
    <source>
        <strain evidence="6 7">NCTC4670</strain>
    </source>
</reference>
<dbReference type="Proteomes" id="UP000254797">
    <property type="component" value="Unassembled WGS sequence"/>
</dbReference>
<evidence type="ECO:0000256" key="1">
    <source>
        <dbReference type="ARBA" id="ARBA00001210"/>
    </source>
</evidence>
<dbReference type="InterPro" id="IPR002736">
    <property type="entry name" value="CitG"/>
</dbReference>
<dbReference type="AlphaFoldDB" id="A0A380JVX7"/>
<evidence type="ECO:0000313" key="7">
    <source>
        <dbReference type="Proteomes" id="UP000254797"/>
    </source>
</evidence>
<dbReference type="EMBL" id="UHFG01000004">
    <property type="protein sequence ID" value="SUN49003.1"/>
    <property type="molecule type" value="Genomic_DNA"/>
</dbReference>
<dbReference type="InterPro" id="IPR017551">
    <property type="entry name" value="TriPribosyl-deP-CoA_syn_CitG"/>
</dbReference>
<keyword evidence="3 5" id="KW-0547">Nucleotide-binding</keyword>
<organism evidence="6 7">
    <name type="scientific">Streptococcus dysgalactiae subsp. dysgalactiae</name>
    <dbReference type="NCBI Taxonomy" id="99822"/>
    <lineage>
        <taxon>Bacteria</taxon>
        <taxon>Bacillati</taxon>
        <taxon>Bacillota</taxon>
        <taxon>Bacilli</taxon>
        <taxon>Lactobacillales</taxon>
        <taxon>Streptococcaceae</taxon>
        <taxon>Streptococcus</taxon>
    </lineage>
</organism>
<proteinExistence type="inferred from homology"/>
<evidence type="ECO:0000256" key="4">
    <source>
        <dbReference type="ARBA" id="ARBA00022840"/>
    </source>
</evidence>
<sequence>MTKAVLTSISQLALKALLYEVSLSPKPGLVDLFDNGSHDDMTFMTFVDSMMALSPFFQAYIEAGFEASEQDPLLLFNRLRQLGQEAEEAMFCATQGINTHKGLNFSMALLLGATGAYLARTPHLMTDLGRFSKEDTVAICRLVKPMTKHLVQSDLGQLQTKKVLTYGEKLFLTYGIKGPRGEASDGFSTLTDHALPYFRQLRSKKDPETSQLQLLVYLMSFVEDGNLIHRGGIEAWKGVKADMRLLLQQDLSTTDLKSALSSYNQCLINQHLSPGGSADLLALSFYFAFLEGLL</sequence>
<comment type="similarity">
    <text evidence="5">Belongs to the CitG/MdcB family.</text>
</comment>
<dbReference type="HAMAP" id="MF_00397">
    <property type="entry name" value="CitG"/>
    <property type="match status" value="1"/>
</dbReference>
<dbReference type="Gene3D" id="1.10.4200.10">
    <property type="entry name" value="Triphosphoribosyl-dephospho-CoA protein"/>
    <property type="match status" value="1"/>
</dbReference>
<comment type="catalytic activity">
    <reaction evidence="1 5">
        <text>3'-dephospho-CoA + ATP = 2'-(5''-triphospho-alpha-D-ribosyl)-3'-dephospho-CoA + adenine</text>
        <dbReference type="Rhea" id="RHEA:15117"/>
        <dbReference type="ChEBI" id="CHEBI:16708"/>
        <dbReference type="ChEBI" id="CHEBI:30616"/>
        <dbReference type="ChEBI" id="CHEBI:57328"/>
        <dbReference type="ChEBI" id="CHEBI:61378"/>
        <dbReference type="EC" id="2.4.2.52"/>
    </reaction>
</comment>
<name>A0A380JVX7_STRDY</name>
<evidence type="ECO:0000256" key="2">
    <source>
        <dbReference type="ARBA" id="ARBA00022679"/>
    </source>
</evidence>
<dbReference type="GO" id="GO:0051191">
    <property type="term" value="P:prosthetic group biosynthetic process"/>
    <property type="evidence" value="ECO:0007669"/>
    <property type="project" value="TreeGrafter"/>
</dbReference>
<protein>
    <recommendedName>
        <fullName evidence="5">Probable 2-(5''-triphosphoribosyl)-3'-dephosphocoenzyme-A synthase</fullName>
        <shortName evidence="5">2-(5''-triphosphoribosyl)-3'-dephospho-CoA synthase</shortName>
        <ecNumber evidence="5">2.4.2.52</ecNumber>
    </recommendedName>
</protein>
<dbReference type="PANTHER" id="PTHR30201">
    <property type="entry name" value="TRIPHOSPHORIBOSYL-DEPHOSPHO-COA SYNTHASE"/>
    <property type="match status" value="1"/>
</dbReference>
<accession>A0A380JVX7</accession>
<dbReference type="Pfam" id="PF01874">
    <property type="entry name" value="CitG"/>
    <property type="match status" value="1"/>
</dbReference>
<dbReference type="GO" id="GO:0046917">
    <property type="term" value="F:triphosphoribosyl-dephospho-CoA synthase activity"/>
    <property type="evidence" value="ECO:0007669"/>
    <property type="project" value="UniProtKB-UniRule"/>
</dbReference>